<keyword evidence="10" id="KW-0560">Oxidoreductase</keyword>
<evidence type="ECO:0000256" key="10">
    <source>
        <dbReference type="ARBA" id="ARBA00023002"/>
    </source>
</evidence>
<dbReference type="PANTHER" id="PTHR40255">
    <property type="entry name" value="UPF0093 MEMBRANE PROTEIN SLR1790"/>
    <property type="match status" value="1"/>
</dbReference>
<comment type="cofactor">
    <cofactor evidence="14">
        <name>heme b</name>
        <dbReference type="ChEBI" id="CHEBI:60344"/>
    </cofactor>
    <text evidence="14">Binds 1 heme b (iron(II)-protoporphyrin IX) group per subunit.</text>
</comment>
<proteinExistence type="inferred from homology"/>
<dbReference type="RefSeq" id="WP_304995830.1">
    <property type="nucleotide sequence ID" value="NZ_CP101717.1"/>
</dbReference>
<evidence type="ECO:0000256" key="4">
    <source>
        <dbReference type="ARBA" id="ARBA00017504"/>
    </source>
</evidence>
<evidence type="ECO:0000256" key="14">
    <source>
        <dbReference type="PIRNR" id="PIRNR004638"/>
    </source>
</evidence>
<comment type="catalytic activity">
    <reaction evidence="13 14">
        <text>protoporphyrinogen IX + 3 A = protoporphyrin IX + 3 AH2</text>
        <dbReference type="Rhea" id="RHEA:62000"/>
        <dbReference type="ChEBI" id="CHEBI:13193"/>
        <dbReference type="ChEBI" id="CHEBI:17499"/>
        <dbReference type="ChEBI" id="CHEBI:57306"/>
        <dbReference type="ChEBI" id="CHEBI:57307"/>
    </reaction>
</comment>
<reference evidence="16" key="1">
    <citation type="submission" date="2022-07" db="EMBL/GenBank/DDBJ databases">
        <title>Complete genome sequence of Salinispirillum sp. LH10-3-1 capable of multiple carbohydrate inversion isolated from a soda lake.</title>
        <authorList>
            <person name="Liu J."/>
            <person name="Zhai Y."/>
            <person name="Zhang H."/>
            <person name="Yang H."/>
            <person name="Qu J."/>
            <person name="Li J."/>
        </authorList>
    </citation>
    <scope>NUCLEOTIDE SEQUENCE</scope>
    <source>
        <strain evidence="16">LH 10-3-1</strain>
    </source>
</reference>
<dbReference type="EC" id="1.3.99.-" evidence="14"/>
<evidence type="ECO:0000256" key="7">
    <source>
        <dbReference type="ARBA" id="ARBA00022692"/>
    </source>
</evidence>
<evidence type="ECO:0000256" key="5">
    <source>
        <dbReference type="ARBA" id="ARBA00022475"/>
    </source>
</evidence>
<dbReference type="PANTHER" id="PTHR40255:SF1">
    <property type="entry name" value="PROTOPORPHYRINOGEN IX OXIDASE"/>
    <property type="match status" value="1"/>
</dbReference>
<dbReference type="InterPro" id="IPR005265">
    <property type="entry name" value="HemJ-like"/>
</dbReference>
<dbReference type="Pfam" id="PF03653">
    <property type="entry name" value="UPF0093"/>
    <property type="match status" value="1"/>
</dbReference>
<evidence type="ECO:0000256" key="6">
    <source>
        <dbReference type="ARBA" id="ARBA00022617"/>
    </source>
</evidence>
<dbReference type="GO" id="GO:0046872">
    <property type="term" value="F:metal ion binding"/>
    <property type="evidence" value="ECO:0007669"/>
    <property type="project" value="UniProtKB-UniRule"/>
</dbReference>
<gene>
    <name evidence="16" type="ORF">NFC81_01815</name>
</gene>
<feature type="transmembrane region" description="Helical" evidence="15">
    <location>
        <begin position="6"/>
        <end position="28"/>
    </location>
</feature>
<dbReference type="PIRSF" id="PIRSF004638">
    <property type="entry name" value="UCP004638"/>
    <property type="match status" value="1"/>
</dbReference>
<keyword evidence="6 14" id="KW-0349">Heme</keyword>
<dbReference type="EMBL" id="CP101717">
    <property type="protein sequence ID" value="WLD58545.1"/>
    <property type="molecule type" value="Genomic_DNA"/>
</dbReference>
<comment type="similarity">
    <text evidence="3 14">Belongs to the HemJ family.</text>
</comment>
<keyword evidence="12 14" id="KW-0472">Membrane</keyword>
<dbReference type="GO" id="GO:0070818">
    <property type="term" value="F:protoporphyrinogen oxidase activity"/>
    <property type="evidence" value="ECO:0007669"/>
    <property type="project" value="UniProtKB-UniRule"/>
</dbReference>
<evidence type="ECO:0000256" key="9">
    <source>
        <dbReference type="ARBA" id="ARBA00022989"/>
    </source>
</evidence>
<evidence type="ECO:0000256" key="2">
    <source>
        <dbReference type="ARBA" id="ARBA00005073"/>
    </source>
</evidence>
<organism evidence="16">
    <name type="scientific">Salinispirillum sp. LH 10-3-1</name>
    <dbReference type="NCBI Taxonomy" id="2952525"/>
    <lineage>
        <taxon>Bacteria</taxon>
        <taxon>Pseudomonadati</taxon>
        <taxon>Pseudomonadota</taxon>
        <taxon>Gammaproteobacteria</taxon>
        <taxon>Oceanospirillales</taxon>
        <taxon>Saccharospirillaceae</taxon>
        <taxon>Salinispirillum</taxon>
    </lineage>
</organism>
<dbReference type="GO" id="GO:0006782">
    <property type="term" value="P:protoporphyrinogen IX biosynthetic process"/>
    <property type="evidence" value="ECO:0007669"/>
    <property type="project" value="UniProtKB-UniRule"/>
</dbReference>
<evidence type="ECO:0000256" key="3">
    <source>
        <dbReference type="ARBA" id="ARBA00006501"/>
    </source>
</evidence>
<feature type="transmembrane region" description="Helical" evidence="15">
    <location>
        <begin position="115"/>
        <end position="136"/>
    </location>
</feature>
<dbReference type="AlphaFoldDB" id="A0AB38YI67"/>
<keyword evidence="11 14" id="KW-0408">Iron</keyword>
<evidence type="ECO:0000256" key="12">
    <source>
        <dbReference type="ARBA" id="ARBA00023136"/>
    </source>
</evidence>
<keyword evidence="8 14" id="KW-0479">Metal-binding</keyword>
<dbReference type="GO" id="GO:0005886">
    <property type="term" value="C:plasma membrane"/>
    <property type="evidence" value="ECO:0007669"/>
    <property type="project" value="UniProtKB-SubCell"/>
</dbReference>
<name>A0AB38YI67_9GAMM</name>
<accession>A0AB38YI67</accession>
<keyword evidence="9 15" id="KW-1133">Transmembrane helix</keyword>
<evidence type="ECO:0000256" key="13">
    <source>
        <dbReference type="ARBA" id="ARBA00048390"/>
    </source>
</evidence>
<keyword evidence="5 14" id="KW-1003">Cell membrane</keyword>
<evidence type="ECO:0000256" key="11">
    <source>
        <dbReference type="ARBA" id="ARBA00023004"/>
    </source>
</evidence>
<comment type="pathway">
    <text evidence="2 14">Porphyrin-containing compound metabolism; protoporphyrin-IX biosynthesis; protoporphyrin-IX from protoporphyrinogen-IX: step 1/1.</text>
</comment>
<evidence type="ECO:0000256" key="8">
    <source>
        <dbReference type="ARBA" id="ARBA00022723"/>
    </source>
</evidence>
<comment type="function">
    <text evidence="14">Catalyzes the oxidation of protoporphyrinogen IX to protoporphyrin IX.</text>
</comment>
<protein>
    <recommendedName>
        <fullName evidence="4 14">Protoporphyrinogen IX oxidase</fullName>
        <ecNumber evidence="14">1.3.99.-</ecNumber>
    </recommendedName>
</protein>
<feature type="transmembrane region" description="Helical" evidence="15">
    <location>
        <begin position="78"/>
        <end position="103"/>
    </location>
</feature>
<keyword evidence="7 15" id="KW-0812">Transmembrane</keyword>
<evidence type="ECO:0000256" key="15">
    <source>
        <dbReference type="SAM" id="Phobius"/>
    </source>
</evidence>
<comment type="subcellular location">
    <subcellularLocation>
        <location evidence="1">Cell membrane</location>
        <topology evidence="1">Multi-pass membrane protein</topology>
    </subcellularLocation>
</comment>
<sequence>MVWFLLLHIAALLVWAAALLYLPIMIGASPERPPDIDQKPKPYDSVGRFLFTQVATPAALVAIIAGTVVFLLNRTVDTWLIIKLSLVTALVMAHAVAGILVLREERLGKQRHIRILSLALLVVLCVLMTAIVWVVLAKPAMEWLP</sequence>
<evidence type="ECO:0000313" key="16">
    <source>
        <dbReference type="EMBL" id="WLD58545.1"/>
    </source>
</evidence>
<evidence type="ECO:0000256" key="1">
    <source>
        <dbReference type="ARBA" id="ARBA00004651"/>
    </source>
</evidence>
<feature type="transmembrane region" description="Helical" evidence="15">
    <location>
        <begin position="49"/>
        <end position="72"/>
    </location>
</feature>